<dbReference type="AlphaFoldDB" id="A0A829R497"/>
<organism evidence="1 2">
    <name type="scientific">Listeria grayi FSL F6-1183</name>
    <dbReference type="NCBI Taxonomy" id="1265827"/>
    <lineage>
        <taxon>Bacteria</taxon>
        <taxon>Bacillati</taxon>
        <taxon>Bacillota</taxon>
        <taxon>Bacilli</taxon>
        <taxon>Bacillales</taxon>
        <taxon>Listeriaceae</taxon>
        <taxon>Listeria</taxon>
    </lineage>
</organism>
<gene>
    <name evidence="1" type="ORF">LMUR_13974</name>
</gene>
<evidence type="ECO:0000313" key="1">
    <source>
        <dbReference type="EMBL" id="EUJ26005.1"/>
    </source>
</evidence>
<name>A0A829R497_LISGR</name>
<accession>A0A829R497</accession>
<dbReference type="Proteomes" id="UP000019251">
    <property type="component" value="Unassembled WGS sequence"/>
</dbReference>
<comment type="caution">
    <text evidence="1">The sequence shown here is derived from an EMBL/GenBank/DDBJ whole genome shotgun (WGS) entry which is preliminary data.</text>
</comment>
<evidence type="ECO:0000313" key="2">
    <source>
        <dbReference type="Proteomes" id="UP000019251"/>
    </source>
</evidence>
<protein>
    <recommendedName>
        <fullName evidence="3">Type VII secretion effector</fullName>
    </recommendedName>
</protein>
<dbReference type="RefSeq" id="WP_036108099.1">
    <property type="nucleotide sequence ID" value="NZ_AODG01000019.1"/>
</dbReference>
<reference evidence="1 2" key="1">
    <citation type="submission" date="2012-12" db="EMBL/GenBank/DDBJ databases">
        <title>Novel taxa of Listeriaceae from agricultural environments in the United States.</title>
        <authorList>
            <person name="den Bakker H.C."/>
            <person name="Allred A."/>
            <person name="Warchocki S."/>
            <person name="Wright E.M."/>
            <person name="Burrell A."/>
            <person name="Nightingale K.K."/>
            <person name="Kephart D."/>
            <person name="Wiedmann M."/>
        </authorList>
    </citation>
    <scope>NUCLEOTIDE SEQUENCE [LARGE SCALE GENOMIC DNA]</scope>
    <source>
        <strain evidence="1 2">FSL F6-1183</strain>
    </source>
</reference>
<dbReference type="InterPro" id="IPR021477">
    <property type="entry name" value="TVIIS_effector_SACOL2603_fam"/>
</dbReference>
<proteinExistence type="predicted"/>
<dbReference type="NCBIfam" id="TIGR04197">
    <property type="entry name" value="T7SS_SACOL2603"/>
    <property type="match status" value="1"/>
</dbReference>
<evidence type="ECO:0008006" key="3">
    <source>
        <dbReference type="Google" id="ProtNLM"/>
    </source>
</evidence>
<sequence length="90" mass="10006">MFLSNKQAAHAVATGMKQALQKLEMTRNPAADTKTTVKGNKISQLLAKKETHFVTNFQRAMEADIANIRHVANEFEAMDLGLGKLYNKKS</sequence>
<dbReference type="EMBL" id="AODG01000019">
    <property type="protein sequence ID" value="EUJ26005.1"/>
    <property type="molecule type" value="Genomic_DNA"/>
</dbReference>